<proteinExistence type="predicted"/>
<dbReference type="Proteomes" id="UP001280591">
    <property type="component" value="Unassembled WGS sequence"/>
</dbReference>
<comment type="caution">
    <text evidence="1">The sequence shown here is derived from an EMBL/GenBank/DDBJ whole genome shotgun (WGS) entry which is preliminary data.</text>
</comment>
<dbReference type="RefSeq" id="WP_320692479.1">
    <property type="nucleotide sequence ID" value="NZ_JAXHDP010000002.1"/>
</dbReference>
<protein>
    <submittedName>
        <fullName evidence="1">Uncharacterized protein</fullName>
    </submittedName>
</protein>
<accession>A0ABU5FVF2</accession>
<name>A0ABU5FVF2_9STRE</name>
<organism evidence="1 2">
    <name type="scientific">Streptococcus fermentans</name>
    <dbReference type="NCBI Taxonomy" id="3095082"/>
    <lineage>
        <taxon>Bacteria</taxon>
        <taxon>Bacillati</taxon>
        <taxon>Bacillota</taxon>
        <taxon>Bacilli</taxon>
        <taxon>Lactobacillales</taxon>
        <taxon>Streptococcaceae</taxon>
        <taxon>Streptococcus</taxon>
    </lineage>
</organism>
<evidence type="ECO:0000313" key="2">
    <source>
        <dbReference type="Proteomes" id="UP001280591"/>
    </source>
</evidence>
<sequence length="113" mass="13219">MYEKNIISSLLEDDIDSQSFEDLVLSLRDKLKDCYPKTKLKRMMKSIHYANGFEDKSLKESAFLLDEIEQYLSSNRFLDHDQAVKYFNDRITADGFEINSQSLVLIMIESLHS</sequence>
<dbReference type="EMBL" id="JAXHDP010000002">
    <property type="protein sequence ID" value="MDY4345701.1"/>
    <property type="molecule type" value="Genomic_DNA"/>
</dbReference>
<gene>
    <name evidence="1" type="ORF">SPC81_03650</name>
</gene>
<keyword evidence="2" id="KW-1185">Reference proteome</keyword>
<reference evidence="1 2" key="1">
    <citation type="submission" date="2023-11" db="EMBL/GenBank/DDBJ databases">
        <title>Streptococcus wuxiensis sp. nov., Streptococcus jiangnanensis sp. nov., Streptococcus fermentans sp. nov., three novel members of the genus Streptococcus isolated from breast milk.</title>
        <authorList>
            <person name="Zhou Y."/>
            <person name="Yang B."/>
        </authorList>
    </citation>
    <scope>NUCLEOTIDE SEQUENCE [LARGE SCALE GENOMIC DNA]</scope>
    <source>
        <strain evidence="1 2">BJSWXB5TM5</strain>
    </source>
</reference>
<evidence type="ECO:0000313" key="1">
    <source>
        <dbReference type="EMBL" id="MDY4345701.1"/>
    </source>
</evidence>